<dbReference type="KEGG" id="vg:30999653"/>
<feature type="domain" description="Helicase superfamily 3 single-stranded DNA/RNA virus" evidence="4">
    <location>
        <begin position="329"/>
        <end position="429"/>
    </location>
</feature>
<dbReference type="RefSeq" id="YP_009345086.1">
    <property type="nucleotide sequence ID" value="NC_033741.1"/>
</dbReference>
<evidence type="ECO:0000256" key="1">
    <source>
        <dbReference type="ARBA" id="ARBA00004147"/>
    </source>
</evidence>
<name>A0A1P8YT80_9VIRU</name>
<dbReference type="SUPFAM" id="SSF52540">
    <property type="entry name" value="P-loop containing nucleoside triphosphate hydrolases"/>
    <property type="match status" value="1"/>
</dbReference>
<dbReference type="Pfam" id="PF00910">
    <property type="entry name" value="RNA_helicase"/>
    <property type="match status" value="1"/>
</dbReference>
<dbReference type="GO" id="GO:0042025">
    <property type="term" value="C:host cell nucleus"/>
    <property type="evidence" value="ECO:0007669"/>
    <property type="project" value="UniProtKB-SubCell"/>
</dbReference>
<dbReference type="Proteomes" id="UP000214357">
    <property type="component" value="Segment"/>
</dbReference>
<organism evidence="5">
    <name type="scientific">Amphibola crenata associated bacilladnavirus 2</name>
    <dbReference type="NCBI Taxonomy" id="1941436"/>
    <lineage>
        <taxon>Viruses</taxon>
        <taxon>Monodnaviria</taxon>
        <taxon>Shotokuvirae</taxon>
        <taxon>Cressdnaviricota</taxon>
        <taxon>Arfiviricetes</taxon>
        <taxon>Baphyvirales</taxon>
        <taxon>Bacilladnaviridae</taxon>
        <taxon>Protobacilladnavirus</taxon>
        <taxon>Protobacilladnavirus hasleos</taxon>
    </lineage>
</organism>
<comment type="subcellular location">
    <subcellularLocation>
        <location evidence="1">Host nucleus</location>
    </subcellularLocation>
</comment>
<proteinExistence type="predicted"/>
<dbReference type="OrthoDB" id="7622at10239"/>
<sequence>MLRIIPTIETIKKPTINLTAFQLLSFIMARGTLSTYCLCLKHLCLISARIERLSQNYKRGLSYIMSVFSFNSADFARLLADEDTPPLPSLGGLSSIVEEECSVLTSPTLSDISSKLSDFSNAKPGRNKIRRCMITIFPVDDEMKWLDPYTYFQNPNRTLQIWCGQFEKGGDTGKLHAHIYMEFKNEAGKRFGTLASLFKTKTGCHPNIQIPKKSSIKQRQGAVNYVSKVETRVEGHEPYFWGGNSPKVAFDQKVWEARTAKPTDRTSKKSDEVEEQRLHIESKPMHWTWDQIVHESDESKALLATCSWGTKYHQGRYASTPRRTIQDVVILYGAGGTGKTTLAHKWDEKDGEDFEERYFRRNPDDGNFWGGGRTAYRGQRIVHFEEFCGQEPFHRIKEVCDVGKHGPSVNIKNSGTDLNHEIVIFTSNNHPAGWYRGLWEKEHKQFHPFWRRVKKVMFFPTLRPDGTPNVPDEEHEPYMVDQTEEWLTMDGDYAKCVSHSSKYWKMSEDVHESTYGIVHAKGFGVSDSYRNN</sequence>
<reference evidence="5" key="1">
    <citation type="submission" date="2016-12" db="EMBL/GenBank/DDBJ databases">
        <title>Identification of bacilladnaviruses in Amphibola crenata and benthic sediments in New Zealand.</title>
        <authorList>
            <person name="Varsani A."/>
            <person name="Kraberger S."/>
            <person name="Dayaram A."/>
            <person name="Goldstien S."/>
            <person name="Kazlauskas D."/>
            <person name="Krupovic M."/>
        </authorList>
    </citation>
    <scope>NUCLEOTIDE SEQUENCE [LARGE SCALE GENOMIC DNA]</scope>
    <source>
        <strain evidence="5">GaBacV2</strain>
    </source>
</reference>
<evidence type="ECO:0000256" key="2">
    <source>
        <dbReference type="ARBA" id="ARBA00014531"/>
    </source>
</evidence>
<keyword evidence="3" id="KW-1048">Host nucleus</keyword>
<evidence type="ECO:0000313" key="6">
    <source>
        <dbReference type="Proteomes" id="UP000214357"/>
    </source>
</evidence>
<dbReference type="InterPro" id="IPR000605">
    <property type="entry name" value="Helicase_SF3_ssDNA/RNA_vir"/>
</dbReference>
<dbReference type="InterPro" id="IPR027417">
    <property type="entry name" value="P-loop_NTPase"/>
</dbReference>
<dbReference type="GeneID" id="30999653"/>
<dbReference type="Gene3D" id="3.40.1310.20">
    <property type="match status" value="1"/>
</dbReference>
<accession>A0A1P8YT80</accession>
<keyword evidence="6" id="KW-1185">Reference proteome</keyword>
<evidence type="ECO:0000256" key="3">
    <source>
        <dbReference type="ARBA" id="ARBA00022562"/>
    </source>
</evidence>
<dbReference type="GO" id="GO:0003724">
    <property type="term" value="F:RNA helicase activity"/>
    <property type="evidence" value="ECO:0007669"/>
    <property type="project" value="InterPro"/>
</dbReference>
<evidence type="ECO:0000259" key="4">
    <source>
        <dbReference type="Pfam" id="PF00910"/>
    </source>
</evidence>
<dbReference type="GO" id="GO:0003723">
    <property type="term" value="F:RNA binding"/>
    <property type="evidence" value="ECO:0007669"/>
    <property type="project" value="InterPro"/>
</dbReference>
<dbReference type="EMBL" id="KY405007">
    <property type="protein sequence ID" value="AQA27293.1"/>
    <property type="molecule type" value="Genomic_DNA"/>
</dbReference>
<evidence type="ECO:0000313" key="5">
    <source>
        <dbReference type="EMBL" id="AQA27293.1"/>
    </source>
</evidence>
<protein>
    <recommendedName>
        <fullName evidence="2">Replication-associated protein</fullName>
    </recommendedName>
</protein>